<keyword evidence="17" id="KW-1185">Reference proteome</keyword>
<keyword evidence="16" id="KW-0012">Acyltransferase</keyword>
<evidence type="ECO:0000313" key="16">
    <source>
        <dbReference type="EMBL" id="KAK5085640.1"/>
    </source>
</evidence>
<evidence type="ECO:0000256" key="11">
    <source>
        <dbReference type="ARBA" id="ARBA00023125"/>
    </source>
</evidence>
<feature type="region of interest" description="Disordered" evidence="14">
    <location>
        <begin position="290"/>
        <end position="336"/>
    </location>
</feature>
<keyword evidence="12" id="KW-0234">DNA repair</keyword>
<dbReference type="SMART" id="SM00734">
    <property type="entry name" value="ZnF_Rad18"/>
    <property type="match status" value="1"/>
</dbReference>
<feature type="compositionally biased region" description="Polar residues" evidence="14">
    <location>
        <begin position="87"/>
        <end position="101"/>
    </location>
</feature>
<evidence type="ECO:0000256" key="9">
    <source>
        <dbReference type="ARBA" id="ARBA00022786"/>
    </source>
</evidence>
<dbReference type="PANTHER" id="PTHR14134">
    <property type="entry name" value="E3 UBIQUITIN-PROTEIN LIGASE RAD18"/>
    <property type="match status" value="1"/>
</dbReference>
<dbReference type="InterPro" id="IPR006642">
    <property type="entry name" value="Rad18_UBZ4"/>
</dbReference>
<dbReference type="AlphaFoldDB" id="A0AAN7SZL2"/>
<evidence type="ECO:0000256" key="1">
    <source>
        <dbReference type="ARBA" id="ARBA00000900"/>
    </source>
</evidence>
<evidence type="ECO:0000256" key="10">
    <source>
        <dbReference type="ARBA" id="ARBA00022833"/>
    </source>
</evidence>
<dbReference type="GO" id="GO:0008270">
    <property type="term" value="F:zinc ion binding"/>
    <property type="evidence" value="ECO:0007669"/>
    <property type="project" value="UniProtKB-KW"/>
</dbReference>
<accession>A0AAN7SZL2</accession>
<evidence type="ECO:0000256" key="4">
    <source>
        <dbReference type="ARBA" id="ARBA00012483"/>
    </source>
</evidence>
<dbReference type="SMART" id="SM00513">
    <property type="entry name" value="SAP"/>
    <property type="match status" value="1"/>
</dbReference>
<dbReference type="Gene3D" id="3.30.160.60">
    <property type="entry name" value="Classic Zinc Finger"/>
    <property type="match status" value="1"/>
</dbReference>
<feature type="compositionally biased region" description="Polar residues" evidence="14">
    <location>
        <begin position="145"/>
        <end position="173"/>
    </location>
</feature>
<dbReference type="InterPro" id="IPR039577">
    <property type="entry name" value="Rad18"/>
</dbReference>
<dbReference type="Proteomes" id="UP001309876">
    <property type="component" value="Unassembled WGS sequence"/>
</dbReference>
<comment type="catalytic activity">
    <reaction evidence="1">
        <text>S-ubiquitinyl-[E2 ubiquitin-conjugating enzyme]-L-cysteine + [acceptor protein]-L-lysine = [E2 ubiquitin-conjugating enzyme]-L-cysteine + N(6)-ubiquitinyl-[acceptor protein]-L-lysine.</text>
        <dbReference type="EC" id="2.3.2.27"/>
    </reaction>
</comment>
<name>A0AAN7SZL2_9EURO</name>
<dbReference type="PROSITE" id="PS50800">
    <property type="entry name" value="SAP"/>
    <property type="match status" value="1"/>
</dbReference>
<keyword evidence="9" id="KW-0833">Ubl conjugation pathway</keyword>
<keyword evidence="8" id="KW-0863">Zinc-finger</keyword>
<evidence type="ECO:0000313" key="17">
    <source>
        <dbReference type="Proteomes" id="UP001309876"/>
    </source>
</evidence>
<comment type="pathway">
    <text evidence="3">Protein modification; protein ubiquitination.</text>
</comment>
<evidence type="ECO:0000256" key="6">
    <source>
        <dbReference type="ARBA" id="ARBA00022723"/>
    </source>
</evidence>
<dbReference type="PANTHER" id="PTHR14134:SF2">
    <property type="entry name" value="E3 UBIQUITIN-PROTEIN LIGASE RAD18"/>
    <property type="match status" value="1"/>
</dbReference>
<proteinExistence type="predicted"/>
<feature type="region of interest" description="Disordered" evidence="14">
    <location>
        <begin position="141"/>
        <end position="175"/>
    </location>
</feature>
<dbReference type="GO" id="GO:0061630">
    <property type="term" value="F:ubiquitin protein ligase activity"/>
    <property type="evidence" value="ECO:0007669"/>
    <property type="project" value="UniProtKB-EC"/>
</dbReference>
<dbReference type="GO" id="GO:0006281">
    <property type="term" value="P:DNA repair"/>
    <property type="evidence" value="ECO:0007669"/>
    <property type="project" value="UniProtKB-KW"/>
</dbReference>
<evidence type="ECO:0000256" key="5">
    <source>
        <dbReference type="ARBA" id="ARBA00022679"/>
    </source>
</evidence>
<evidence type="ECO:0000256" key="12">
    <source>
        <dbReference type="ARBA" id="ARBA00023204"/>
    </source>
</evidence>
<keyword evidence="6" id="KW-0479">Metal-binding</keyword>
<evidence type="ECO:0000256" key="14">
    <source>
        <dbReference type="SAM" id="MobiDB-lite"/>
    </source>
</evidence>
<evidence type="ECO:0000256" key="2">
    <source>
        <dbReference type="ARBA" id="ARBA00004123"/>
    </source>
</evidence>
<feature type="compositionally biased region" description="Basic and acidic residues" evidence="14">
    <location>
        <begin position="303"/>
        <end position="323"/>
    </location>
</feature>
<evidence type="ECO:0000256" key="8">
    <source>
        <dbReference type="ARBA" id="ARBA00022771"/>
    </source>
</evidence>
<organism evidence="16 17">
    <name type="scientific">Lithohypha guttulata</name>
    <dbReference type="NCBI Taxonomy" id="1690604"/>
    <lineage>
        <taxon>Eukaryota</taxon>
        <taxon>Fungi</taxon>
        <taxon>Dikarya</taxon>
        <taxon>Ascomycota</taxon>
        <taxon>Pezizomycotina</taxon>
        <taxon>Eurotiomycetes</taxon>
        <taxon>Chaetothyriomycetidae</taxon>
        <taxon>Chaetothyriales</taxon>
        <taxon>Trichomeriaceae</taxon>
        <taxon>Lithohypha</taxon>
    </lineage>
</organism>
<feature type="region of interest" description="Disordered" evidence="14">
    <location>
        <begin position="350"/>
        <end position="429"/>
    </location>
</feature>
<keyword evidence="5 16" id="KW-0808">Transferase</keyword>
<dbReference type="EC" id="2.3.2.27" evidence="4"/>
<evidence type="ECO:0000256" key="3">
    <source>
        <dbReference type="ARBA" id="ARBA00004906"/>
    </source>
</evidence>
<comment type="subcellular location">
    <subcellularLocation>
        <location evidence="2">Nucleus</location>
    </subcellularLocation>
</comment>
<feature type="domain" description="SAP" evidence="15">
    <location>
        <begin position="183"/>
        <end position="217"/>
    </location>
</feature>
<sequence>MQGVRSRNKIAQELDGRRKPVAPITEEQEPSRPRKRRKIESATNQTERRSTRSQSKRIAASGSQAGQEPASTYQEVEDSEHEGSVYQEHSPQRKQTQSPLEQNGKEPDDGLVACPCCTRRMKEANINAHLDRCIQGLASSPVPEPTTQNATTTNGASSSLAFAQRTKSPATTSQKDRLPSINYALYTESSLRKKLKELGISALGNKELMRKRHIEWVNLWNANCDSVRPRSKKELLKDLDTWERTLGRQIERGKDGSNGGVMVKDFDRPGWAKAQKDEFADLIQKAKEKRQAKMTTVANSDASEGHEPNEDTRMDDTSDDSDHTMQASDIPTGVVEDNAAPGVSIAAEISAHKEIPQPPDEIDDQERPVLPYDKDEPITPSKQKVAAEAKEAPIDLTSSPAADARKPTNFENVQPAEAGTPRKKNLFFS</sequence>
<feature type="compositionally biased region" description="Polar residues" evidence="14">
    <location>
        <begin position="61"/>
        <end position="74"/>
    </location>
</feature>
<dbReference type="GO" id="GO:0006301">
    <property type="term" value="P:DNA damage tolerance"/>
    <property type="evidence" value="ECO:0007669"/>
    <property type="project" value="InterPro"/>
</dbReference>
<feature type="compositionally biased region" description="Polar residues" evidence="14">
    <location>
        <begin position="293"/>
        <end position="302"/>
    </location>
</feature>
<dbReference type="GO" id="GO:0003697">
    <property type="term" value="F:single-stranded DNA binding"/>
    <property type="evidence" value="ECO:0007669"/>
    <property type="project" value="InterPro"/>
</dbReference>
<keyword evidence="7" id="KW-0227">DNA damage</keyword>
<dbReference type="InterPro" id="IPR003034">
    <property type="entry name" value="SAP_dom"/>
</dbReference>
<evidence type="ECO:0000259" key="15">
    <source>
        <dbReference type="PROSITE" id="PS50800"/>
    </source>
</evidence>
<evidence type="ECO:0000256" key="7">
    <source>
        <dbReference type="ARBA" id="ARBA00022763"/>
    </source>
</evidence>
<dbReference type="EMBL" id="JAVRRJ010000004">
    <property type="protein sequence ID" value="KAK5085640.1"/>
    <property type="molecule type" value="Genomic_DNA"/>
</dbReference>
<comment type="caution">
    <text evidence="16">The sequence shown here is derived from an EMBL/GenBank/DDBJ whole genome shotgun (WGS) entry which is preliminary data.</text>
</comment>
<dbReference type="GO" id="GO:0097505">
    <property type="term" value="C:Rad6-Rad18 complex"/>
    <property type="evidence" value="ECO:0007669"/>
    <property type="project" value="TreeGrafter"/>
</dbReference>
<reference evidence="16 17" key="1">
    <citation type="submission" date="2023-08" db="EMBL/GenBank/DDBJ databases">
        <title>Black Yeasts Isolated from many extreme environments.</title>
        <authorList>
            <person name="Coleine C."/>
            <person name="Stajich J.E."/>
            <person name="Selbmann L."/>
        </authorList>
    </citation>
    <scope>NUCLEOTIDE SEQUENCE [LARGE SCALE GENOMIC DNA]</scope>
    <source>
        <strain evidence="16 17">CCFEE 5910</strain>
    </source>
</reference>
<gene>
    <name evidence="16" type="primary">RAD18</name>
    <name evidence="16" type="ORF">LTR05_004927</name>
</gene>
<evidence type="ECO:0000256" key="13">
    <source>
        <dbReference type="ARBA" id="ARBA00023242"/>
    </source>
</evidence>
<keyword evidence="11" id="KW-0238">DNA-binding</keyword>
<keyword evidence="10" id="KW-0862">Zinc</keyword>
<feature type="region of interest" description="Disordered" evidence="14">
    <location>
        <begin position="1"/>
        <end position="109"/>
    </location>
</feature>
<keyword evidence="13" id="KW-0539">Nucleus</keyword>
<dbReference type="GO" id="GO:0005634">
    <property type="term" value="C:nucleus"/>
    <property type="evidence" value="ECO:0007669"/>
    <property type="project" value="UniProtKB-SubCell"/>
</dbReference>
<protein>
    <recommendedName>
        <fullName evidence="4">RING-type E3 ubiquitin transferase</fullName>
        <ecNumber evidence="4">2.3.2.27</ecNumber>
    </recommendedName>
</protein>
<dbReference type="GO" id="GO:0006513">
    <property type="term" value="P:protein monoubiquitination"/>
    <property type="evidence" value="ECO:0007669"/>
    <property type="project" value="InterPro"/>
</dbReference>